<keyword evidence="3 5" id="KW-1133">Transmembrane helix</keyword>
<evidence type="ECO:0000256" key="5">
    <source>
        <dbReference type="SAM" id="Phobius"/>
    </source>
</evidence>
<feature type="transmembrane region" description="Helical" evidence="5">
    <location>
        <begin position="196"/>
        <end position="220"/>
    </location>
</feature>
<evidence type="ECO:0000313" key="8">
    <source>
        <dbReference type="Proteomes" id="UP000095621"/>
    </source>
</evidence>
<evidence type="ECO:0000256" key="3">
    <source>
        <dbReference type="ARBA" id="ARBA00022989"/>
    </source>
</evidence>
<proteinExistence type="predicted"/>
<dbReference type="GO" id="GO:0009403">
    <property type="term" value="P:toxin biosynthetic process"/>
    <property type="evidence" value="ECO:0007669"/>
    <property type="project" value="InterPro"/>
</dbReference>
<dbReference type="RefSeq" id="WP_055216481.1">
    <property type="nucleotide sequence ID" value="NZ_CABIXW010000009.1"/>
</dbReference>
<dbReference type="AlphaFoldDB" id="A0A174YVA2"/>
<keyword evidence="4 5" id="KW-0472">Membrane</keyword>
<evidence type="ECO:0000313" key="6">
    <source>
        <dbReference type="EMBL" id="CUQ79064.1"/>
    </source>
</evidence>
<dbReference type="GO" id="GO:0016020">
    <property type="term" value="C:membrane"/>
    <property type="evidence" value="ECO:0007669"/>
    <property type="project" value="UniProtKB-SubCell"/>
</dbReference>
<accession>A0A174YVA2</accession>
<evidence type="ECO:0000313" key="9">
    <source>
        <dbReference type="Proteomes" id="UP000095780"/>
    </source>
</evidence>
<evidence type="ECO:0000256" key="1">
    <source>
        <dbReference type="ARBA" id="ARBA00004141"/>
    </source>
</evidence>
<dbReference type="InterPro" id="IPR003825">
    <property type="entry name" value="Colicin-V_CvpA"/>
</dbReference>
<feature type="transmembrane region" description="Helical" evidence="5">
    <location>
        <begin position="29"/>
        <end position="50"/>
    </location>
</feature>
<keyword evidence="2 5" id="KW-0812">Transmembrane</keyword>
<feature type="transmembrane region" description="Helical" evidence="5">
    <location>
        <begin position="156"/>
        <end position="184"/>
    </location>
</feature>
<dbReference type="Proteomes" id="UP000095780">
    <property type="component" value="Unassembled WGS sequence"/>
</dbReference>
<evidence type="ECO:0000256" key="4">
    <source>
        <dbReference type="ARBA" id="ARBA00023136"/>
    </source>
</evidence>
<dbReference type="EMBL" id="CZBU01000007">
    <property type="protein sequence ID" value="CUQ79064.1"/>
    <property type="molecule type" value="Genomic_DNA"/>
</dbReference>
<dbReference type="EMBL" id="CZBV01000009">
    <property type="protein sequence ID" value="CUQ90912.1"/>
    <property type="molecule type" value="Genomic_DNA"/>
</dbReference>
<sequence length="257" mass="27809">MLLAGVILILIIFALIGWRKGVIRLVLSLVSMIITIMAAVVIAPMATTAIKNNTNIDENIAQSIYTVLYENKEVDEYFEDKQVLTGGIDISQVESHIQTVTDVVAEVGDKINLPESLTEAVKAMPDSELMSVIREYGEASVKEITIRLIALRLADIVLTAIAYLVIMVVVSIVLRVVVAATGLIRRLPVIKQADKLGGLIVGLVEGIAVVWIFFTVVTAISGTQAASNILVQIHGNAILEALYNCNPITSLLFSTIR</sequence>
<gene>
    <name evidence="6" type="ORF">ERS852490_02722</name>
    <name evidence="7" type="ORF">ERS852492_02791</name>
</gene>
<protein>
    <submittedName>
        <fullName evidence="6">Colicin V production protein</fullName>
    </submittedName>
</protein>
<evidence type="ECO:0000313" key="7">
    <source>
        <dbReference type="EMBL" id="CUQ90912.1"/>
    </source>
</evidence>
<dbReference type="Proteomes" id="UP000095621">
    <property type="component" value="Unassembled WGS sequence"/>
</dbReference>
<reference evidence="8 9" key="1">
    <citation type="submission" date="2015-09" db="EMBL/GenBank/DDBJ databases">
        <authorList>
            <consortium name="Pathogen Informatics"/>
        </authorList>
    </citation>
    <scope>NUCLEOTIDE SEQUENCE [LARGE SCALE GENOMIC DNA]</scope>
    <source>
        <strain evidence="6 8">2789STDY5834875</strain>
        <strain evidence="7 9">2789STDY5834878</strain>
    </source>
</reference>
<name>A0A174YVA2_9FIRM</name>
<comment type="subcellular location">
    <subcellularLocation>
        <location evidence="1">Membrane</location>
        <topology evidence="1">Multi-pass membrane protein</topology>
    </subcellularLocation>
</comment>
<dbReference type="Pfam" id="PF02674">
    <property type="entry name" value="Colicin_V"/>
    <property type="match status" value="2"/>
</dbReference>
<organism evidence="6 8">
    <name type="scientific">Lachnospira eligens</name>
    <dbReference type="NCBI Taxonomy" id="39485"/>
    <lineage>
        <taxon>Bacteria</taxon>
        <taxon>Bacillati</taxon>
        <taxon>Bacillota</taxon>
        <taxon>Clostridia</taxon>
        <taxon>Lachnospirales</taxon>
        <taxon>Lachnospiraceae</taxon>
        <taxon>Lachnospira</taxon>
    </lineage>
</organism>
<evidence type="ECO:0000256" key="2">
    <source>
        <dbReference type="ARBA" id="ARBA00022692"/>
    </source>
</evidence>
<dbReference type="OrthoDB" id="2083110at2"/>